<comment type="caution">
    <text evidence="3">The sequence shown here is derived from an EMBL/GenBank/DDBJ whole genome shotgun (WGS) entry which is preliminary data.</text>
</comment>
<dbReference type="SUPFAM" id="SSF56219">
    <property type="entry name" value="DNase I-like"/>
    <property type="match status" value="1"/>
</dbReference>
<evidence type="ECO:0000256" key="1">
    <source>
        <dbReference type="SAM" id="MobiDB-lite"/>
    </source>
</evidence>
<feature type="region of interest" description="Disordered" evidence="1">
    <location>
        <begin position="27"/>
        <end position="47"/>
    </location>
</feature>
<accession>N9SR70</accession>
<dbReference type="Proteomes" id="UP000013137">
    <property type="component" value="Unassembled WGS sequence"/>
</dbReference>
<gene>
    <name evidence="3" type="ORF">MALK_4610</name>
</gene>
<dbReference type="Gene3D" id="3.60.10.10">
    <property type="entry name" value="Endonuclease/exonuclease/phosphatase"/>
    <property type="match status" value="1"/>
</dbReference>
<dbReference type="NCBIfam" id="NF045851">
    <property type="entry name" value="mem_nucl_MnuA"/>
    <property type="match status" value="1"/>
</dbReference>
<organism evidence="3 4">
    <name type="scientific">Metamycoplasma alkalescens 14918</name>
    <dbReference type="NCBI Taxonomy" id="1188234"/>
    <lineage>
        <taxon>Bacteria</taxon>
        <taxon>Bacillati</taxon>
        <taxon>Mycoplasmatota</taxon>
        <taxon>Mycoplasmoidales</taxon>
        <taxon>Metamycoplasmataceae</taxon>
        <taxon>Metamycoplasma</taxon>
    </lineage>
</organism>
<evidence type="ECO:0000313" key="3">
    <source>
        <dbReference type="EMBL" id="ENY53854.1"/>
    </source>
</evidence>
<name>N9SR70_9BACT</name>
<protein>
    <recommendedName>
        <fullName evidence="5">Endonuclease/exonuclease/phosphatase domain-containing protein</fullName>
    </recommendedName>
</protein>
<feature type="chain" id="PRO_5004152092" description="Endonuclease/exonuclease/phosphatase domain-containing protein" evidence="2">
    <location>
        <begin position="21"/>
        <end position="370"/>
    </location>
</feature>
<evidence type="ECO:0008006" key="5">
    <source>
        <dbReference type="Google" id="ProtNLM"/>
    </source>
</evidence>
<dbReference type="InterPro" id="IPR036691">
    <property type="entry name" value="Endo/exonu/phosph_ase_sf"/>
</dbReference>
<dbReference type="eggNOG" id="COG0737">
    <property type="taxonomic scope" value="Bacteria"/>
</dbReference>
<dbReference type="PROSITE" id="PS51257">
    <property type="entry name" value="PROKAR_LIPOPROTEIN"/>
    <property type="match status" value="1"/>
</dbReference>
<dbReference type="PANTHER" id="PTHR11371:SF31">
    <property type="entry name" value="EXTRACELLULAR NUCLEASE"/>
    <property type="match status" value="1"/>
</dbReference>
<feature type="signal peptide" evidence="2">
    <location>
        <begin position="1"/>
        <end position="20"/>
    </location>
</feature>
<dbReference type="PANTHER" id="PTHR11371">
    <property type="entry name" value="DEOXYRIBONUCLEASE"/>
    <property type="match status" value="1"/>
</dbReference>
<dbReference type="AlphaFoldDB" id="N9SR70"/>
<proteinExistence type="predicted"/>
<reference evidence="3 4" key="1">
    <citation type="journal article" date="2013" name="Genome Announc.">
        <title>Draft Genome Sequences of Mycoplasma alkalescens, Mycoplasma arginini, and Mycoplasma bovigenitalium, Three Species with Equivocal Pathogenic Status for Cattle.</title>
        <authorList>
            <person name="Manso-Silvan L."/>
            <person name="Tardy F."/>
            <person name="Baranowski E."/>
            <person name="Barre A."/>
            <person name="Blanchard A."/>
            <person name="Breton M."/>
            <person name="Couture C."/>
            <person name="Citti C."/>
            <person name="Dordet-Frisoni E."/>
            <person name="Dupuy V."/>
            <person name="Gaurivaud P."/>
            <person name="Jacob D."/>
            <person name="Lemaitre C."/>
            <person name="Nikolski M."/>
            <person name="Nouvel L.X."/>
            <person name="Poumarat F."/>
            <person name="Thebault P."/>
            <person name="Theil S."/>
            <person name="Thiaucourt F."/>
            <person name="Sirand-Pugnet P."/>
        </authorList>
    </citation>
    <scope>NUCLEOTIDE SEQUENCE [LARGE SCALE GENOMIC DNA]</scope>
    <source>
        <strain evidence="3 4">14918</strain>
    </source>
</reference>
<evidence type="ECO:0000313" key="4">
    <source>
        <dbReference type="Proteomes" id="UP000013137"/>
    </source>
</evidence>
<dbReference type="CDD" id="cd10283">
    <property type="entry name" value="MnuA_DNase1-like"/>
    <property type="match status" value="1"/>
</dbReference>
<dbReference type="EMBL" id="AMWK01000008">
    <property type="protein sequence ID" value="ENY53854.1"/>
    <property type="molecule type" value="Genomic_DNA"/>
</dbReference>
<sequence length="370" mass="42703">MTKKIFISLTPILFTLPIMSASCVESRNDNNEQQSGSEVKKQKDRENIDHSNTFKWGHWNITNFTGNRNQNDKTTRIALLANEAKFDILGLTEVLNANGVEKIVNKMNELSNSNMYSYIASKKLNGSMFKKKNGNSRDNSEHVAIIYNKNRFDLEKFSTNEVGYSYTDKFNDFLGNNAEYARPPYGVKFKFKEKPDKKMTVVFAHFDSPGVSRTNRKLGEKKMNGIGIFEYREAKQLFNVLEHFDKIGNKEGNIFFGGDTNIGLGKQNIAFDWLTNGNDKDYKSVFEDSENNKTSLGKNDTWSEPYDKMFYKTNWKLVTKEIFDIYKIINDQKIKTLFKKHKVEIKKISDIRKGTVLSDHTFTSATFEIQ</sequence>
<dbReference type="PATRIC" id="fig|1188234.3.peg.437"/>
<keyword evidence="4" id="KW-1185">Reference proteome</keyword>
<feature type="compositionally biased region" description="Basic and acidic residues" evidence="1">
    <location>
        <begin position="38"/>
        <end position="47"/>
    </location>
</feature>
<evidence type="ECO:0000256" key="2">
    <source>
        <dbReference type="SAM" id="SignalP"/>
    </source>
</evidence>
<keyword evidence="2" id="KW-0732">Signal</keyword>